<dbReference type="Gene3D" id="2.70.50.70">
    <property type="match status" value="1"/>
</dbReference>
<keyword evidence="2" id="KW-0136">Cellulose degradation</keyword>
<dbReference type="GO" id="GO:0005576">
    <property type="term" value="C:extracellular region"/>
    <property type="evidence" value="ECO:0007669"/>
    <property type="project" value="UniProtKB-SubCell"/>
</dbReference>
<feature type="domain" description="Auxiliary Activity family 9 catalytic" evidence="4">
    <location>
        <begin position="21"/>
        <end position="208"/>
    </location>
</feature>
<dbReference type="PANTHER" id="PTHR33353">
    <property type="entry name" value="PUTATIVE (AFU_ORTHOLOGUE AFUA_1G12560)-RELATED"/>
    <property type="match status" value="1"/>
</dbReference>
<dbReference type="GO" id="GO:0030245">
    <property type="term" value="P:cellulose catabolic process"/>
    <property type="evidence" value="ECO:0007669"/>
    <property type="project" value="UniProtKB-UniRule"/>
</dbReference>
<keyword evidence="2" id="KW-0624">Polysaccharide degradation</keyword>
<keyword evidence="1 2" id="KW-1015">Disulfide bond</keyword>
<dbReference type="Proteomes" id="UP000521943">
    <property type="component" value="Unassembled WGS sequence"/>
</dbReference>
<dbReference type="AlphaFoldDB" id="A0A8H6HEU7"/>
<keyword evidence="5" id="KW-0378">Hydrolase</keyword>
<feature type="signal peptide" evidence="3">
    <location>
        <begin position="1"/>
        <end position="20"/>
    </location>
</feature>
<gene>
    <name evidence="5" type="ORF">DFP72DRAFT_1092866</name>
    <name evidence="6" type="ORF">DFP72DRAFT_1108192</name>
</gene>
<evidence type="ECO:0000313" key="5">
    <source>
        <dbReference type="EMBL" id="KAF6744937.1"/>
    </source>
</evidence>
<proteinExistence type="predicted"/>
<dbReference type="EC" id="1.14.99.56" evidence="2"/>
<comment type="caution">
    <text evidence="5">The sequence shown here is derived from an EMBL/GenBank/DDBJ whole genome shotgun (WGS) entry which is preliminary data.</text>
</comment>
<comment type="catalytic activity">
    <reaction evidence="2">
        <text>[(1-&gt;4)-beta-D-glucosyl]n+m + reduced acceptor + O2 = 4-dehydro-beta-D-glucosyl-[(1-&gt;4)-beta-D-glucosyl]n-1 + [(1-&gt;4)-beta-D-glucosyl]m + acceptor + H2O.</text>
        <dbReference type="EC" id="1.14.99.56"/>
    </reaction>
</comment>
<keyword evidence="3" id="KW-0732">Signal</keyword>
<name>A0A8H6HEU7_9AGAR</name>
<sequence>MIKAAAFIFALLFVAQSVYSHYIFKVLLAGSKTSTAAVRQPQSVEPFHDITSSAATCNVNPSPASEVVTVAPGEKLGFKLSNNMYHQGPVSIYLGKAPGDVSKWDGSGKAWFKIAEWGIKSYHPVDFTSHNLNEFMTTVPENTPPGQYLARIEQIALHLGTGVPEIFVSCAQIKVTGKGTGNPAKVSIPGYIAANDPGVVANIYNGMTSYKVPGPAVWRG</sequence>
<dbReference type="GO" id="GO:0008810">
    <property type="term" value="F:cellulase activity"/>
    <property type="evidence" value="ECO:0007669"/>
    <property type="project" value="UniProtKB-UniRule"/>
</dbReference>
<evidence type="ECO:0000256" key="2">
    <source>
        <dbReference type="RuleBase" id="RU368122"/>
    </source>
</evidence>
<feature type="chain" id="PRO_5035101629" description="AA9 family lytic polysaccharide monooxygenase" evidence="3">
    <location>
        <begin position="21"/>
        <end position="220"/>
    </location>
</feature>
<dbReference type="InterPro" id="IPR005103">
    <property type="entry name" value="AA9_LPMO"/>
</dbReference>
<comment type="domain">
    <text evidence="2">Has a modular structure: an endo-beta-1,4-glucanase catalytic module at the N-terminus, a linker rich in serines and threonines, and a C-terminal carbohydrate-binding module (CBM).</text>
</comment>
<dbReference type="OrthoDB" id="3496539at2759"/>
<keyword evidence="7" id="KW-1185">Reference proteome</keyword>
<accession>A0A8H6HEU7</accession>
<dbReference type="PANTHER" id="PTHR33353:SF11">
    <property type="entry name" value="GLYCOSYLHYDROLASE FAMILY 61-7 PROTEIN"/>
    <property type="match status" value="1"/>
</dbReference>
<dbReference type="EMBL" id="JACGCI010000002">
    <property type="protein sequence ID" value="KAF6765428.1"/>
    <property type="molecule type" value="Genomic_DNA"/>
</dbReference>
<dbReference type="Pfam" id="PF03443">
    <property type="entry name" value="AA9"/>
    <property type="match status" value="1"/>
</dbReference>
<dbReference type="InterPro" id="IPR049892">
    <property type="entry name" value="AA9"/>
</dbReference>
<reference evidence="5 7" key="1">
    <citation type="submission" date="2020-07" db="EMBL/GenBank/DDBJ databases">
        <title>Comparative genomics of pyrophilous fungi reveals a link between fire events and developmental genes.</title>
        <authorList>
            <consortium name="DOE Joint Genome Institute"/>
            <person name="Steindorff A.S."/>
            <person name="Carver A."/>
            <person name="Calhoun S."/>
            <person name="Stillman K."/>
            <person name="Liu H."/>
            <person name="Lipzen A."/>
            <person name="Pangilinan J."/>
            <person name="Labutti K."/>
            <person name="Bruns T.D."/>
            <person name="Grigoriev I.V."/>
        </authorList>
    </citation>
    <scope>NUCLEOTIDE SEQUENCE [LARGE SCALE GENOMIC DNA]</scope>
    <source>
        <strain evidence="5 7">CBS 144469</strain>
    </source>
</reference>
<comment type="subcellular location">
    <subcellularLocation>
        <location evidence="2">Secreted</location>
    </subcellularLocation>
</comment>
<dbReference type="GO" id="GO:0030248">
    <property type="term" value="F:cellulose binding"/>
    <property type="evidence" value="ECO:0007669"/>
    <property type="project" value="UniProtKB-UniRule"/>
</dbReference>
<evidence type="ECO:0000259" key="4">
    <source>
        <dbReference type="Pfam" id="PF03443"/>
    </source>
</evidence>
<dbReference type="EMBL" id="JACGCI010000112">
    <property type="protein sequence ID" value="KAF6744937.1"/>
    <property type="molecule type" value="Genomic_DNA"/>
</dbReference>
<evidence type="ECO:0000256" key="1">
    <source>
        <dbReference type="ARBA" id="ARBA00023157"/>
    </source>
</evidence>
<organism evidence="5 7">
    <name type="scientific">Ephemerocybe angulata</name>
    <dbReference type="NCBI Taxonomy" id="980116"/>
    <lineage>
        <taxon>Eukaryota</taxon>
        <taxon>Fungi</taxon>
        <taxon>Dikarya</taxon>
        <taxon>Basidiomycota</taxon>
        <taxon>Agaricomycotina</taxon>
        <taxon>Agaricomycetes</taxon>
        <taxon>Agaricomycetidae</taxon>
        <taxon>Agaricales</taxon>
        <taxon>Agaricineae</taxon>
        <taxon>Psathyrellaceae</taxon>
        <taxon>Ephemerocybe</taxon>
    </lineage>
</organism>
<evidence type="ECO:0000313" key="7">
    <source>
        <dbReference type="Proteomes" id="UP000521943"/>
    </source>
</evidence>
<comment type="function">
    <text evidence="2">Lytic polysaccharide monooxygenase (LMPO) that depolymerizes crystalline and amorphous polysaccharides via the oxidation of scissile alpha- or beta-(1-4)-glycosidic bonds, yielding C1 and/or C4 oxidation products. Catalysis by LPMOs requires the reduction of the active-site copper from Cu(II) to Cu(I) by a reducing agent and H(2)O(2) or O(2) as a cosubstrate.</text>
</comment>
<keyword evidence="2" id="KW-0964">Secreted</keyword>
<evidence type="ECO:0000313" key="6">
    <source>
        <dbReference type="EMBL" id="KAF6765428.1"/>
    </source>
</evidence>
<keyword evidence="2" id="KW-0119">Carbohydrate metabolism</keyword>
<evidence type="ECO:0000256" key="3">
    <source>
        <dbReference type="SAM" id="SignalP"/>
    </source>
</evidence>
<protein>
    <recommendedName>
        <fullName evidence="2">AA9 family lytic polysaccharide monooxygenase</fullName>
        <ecNumber evidence="2">1.14.99.56</ecNumber>
    </recommendedName>
    <alternativeName>
        <fullName evidence="2">Endo-beta-1,4-glucanase</fullName>
    </alternativeName>
    <alternativeName>
        <fullName evidence="2">Glycosyl hydrolase 61 family protein</fullName>
    </alternativeName>
</protein>
<dbReference type="CDD" id="cd21175">
    <property type="entry name" value="LPMO_AA9"/>
    <property type="match status" value="1"/>
</dbReference>